<keyword evidence="18" id="KW-1185">Reference proteome</keyword>
<evidence type="ECO:0000256" key="1">
    <source>
        <dbReference type="ARBA" id="ARBA00000900"/>
    </source>
</evidence>
<evidence type="ECO:0000256" key="6">
    <source>
        <dbReference type="ARBA" id="ARBA00022692"/>
    </source>
</evidence>
<evidence type="ECO:0000256" key="11">
    <source>
        <dbReference type="ARBA" id="ARBA00022989"/>
    </source>
</evidence>
<protein>
    <recommendedName>
        <fullName evidence="4">RING-type E3 ubiquitin transferase</fullName>
        <ecNumber evidence="4">2.3.2.27</ecNumber>
    </recommendedName>
</protein>
<dbReference type="SUPFAM" id="SSF57850">
    <property type="entry name" value="RING/U-box"/>
    <property type="match status" value="1"/>
</dbReference>
<dbReference type="InterPro" id="IPR001841">
    <property type="entry name" value="Znf_RING"/>
</dbReference>
<evidence type="ECO:0000256" key="4">
    <source>
        <dbReference type="ARBA" id="ARBA00012483"/>
    </source>
</evidence>
<dbReference type="EMBL" id="CAKOAT010990709">
    <property type="protein sequence ID" value="CAH8392286.1"/>
    <property type="molecule type" value="Genomic_DNA"/>
</dbReference>
<evidence type="ECO:0000256" key="13">
    <source>
        <dbReference type="ARBA" id="ARBA00024209"/>
    </source>
</evidence>
<evidence type="ECO:0000256" key="5">
    <source>
        <dbReference type="ARBA" id="ARBA00022679"/>
    </source>
</evidence>
<dbReference type="FunFam" id="3.30.40.10:FF:000632">
    <property type="entry name" value="RING-H2 finger protein ATL73"/>
    <property type="match status" value="1"/>
</dbReference>
<keyword evidence="10" id="KW-0862">Zinc</keyword>
<dbReference type="EC" id="2.3.2.27" evidence="4"/>
<evidence type="ECO:0000313" key="18">
    <source>
        <dbReference type="Proteomes" id="UP001642260"/>
    </source>
</evidence>
<keyword evidence="5" id="KW-0808">Transferase</keyword>
<evidence type="ECO:0000256" key="2">
    <source>
        <dbReference type="ARBA" id="ARBA00004167"/>
    </source>
</evidence>
<comment type="similarity">
    <text evidence="13">Belongs to the RING-type zinc finger family. ATL subfamily.</text>
</comment>
<feature type="transmembrane region" description="Helical" evidence="15">
    <location>
        <begin position="63"/>
        <end position="85"/>
    </location>
</feature>
<evidence type="ECO:0000256" key="3">
    <source>
        <dbReference type="ARBA" id="ARBA00004906"/>
    </source>
</evidence>
<evidence type="ECO:0000313" key="17">
    <source>
        <dbReference type="EMBL" id="CAH8392286.1"/>
    </source>
</evidence>
<comment type="catalytic activity">
    <reaction evidence="1">
        <text>S-ubiquitinyl-[E2 ubiquitin-conjugating enzyme]-L-cysteine + [acceptor protein]-L-lysine = [E2 ubiquitin-conjugating enzyme]-L-cysteine + N(6)-ubiquitinyl-[acceptor protein]-L-lysine.</text>
        <dbReference type="EC" id="2.3.2.27"/>
    </reaction>
</comment>
<dbReference type="GO" id="GO:0008270">
    <property type="term" value="F:zinc ion binding"/>
    <property type="evidence" value="ECO:0007669"/>
    <property type="project" value="UniProtKB-KW"/>
</dbReference>
<dbReference type="Gene3D" id="3.30.40.10">
    <property type="entry name" value="Zinc/RING finger domain, C3HC4 (zinc finger)"/>
    <property type="match status" value="1"/>
</dbReference>
<keyword evidence="7" id="KW-0479">Metal-binding</keyword>
<dbReference type="CDD" id="cd16461">
    <property type="entry name" value="RING-H2_EL5-like"/>
    <property type="match status" value="1"/>
</dbReference>
<dbReference type="PANTHER" id="PTHR46905">
    <property type="entry name" value="RING-H2 FINGER PROTEIN ATL78"/>
    <property type="match status" value="1"/>
</dbReference>
<evidence type="ECO:0000256" key="15">
    <source>
        <dbReference type="SAM" id="Phobius"/>
    </source>
</evidence>
<comment type="caution">
    <text evidence="17">The sequence shown here is derived from an EMBL/GenBank/DDBJ whole genome shotgun (WGS) entry which is preliminary data.</text>
</comment>
<dbReference type="GO" id="GO:0016567">
    <property type="term" value="P:protein ubiquitination"/>
    <property type="evidence" value="ECO:0007669"/>
    <property type="project" value="UniProtKB-ARBA"/>
</dbReference>
<feature type="domain" description="RING-type" evidence="16">
    <location>
        <begin position="138"/>
        <end position="180"/>
    </location>
</feature>
<gene>
    <name evidence="17" type="ORF">ERUC_LOCUS44769</name>
</gene>
<name>A0ABC8M977_ERUVS</name>
<dbReference type="InterPro" id="IPR013083">
    <property type="entry name" value="Znf_RING/FYVE/PHD"/>
</dbReference>
<reference evidence="17 18" key="1">
    <citation type="submission" date="2022-03" db="EMBL/GenBank/DDBJ databases">
        <authorList>
            <person name="Macdonald S."/>
            <person name="Ahmed S."/>
            <person name="Newling K."/>
        </authorList>
    </citation>
    <scope>NUCLEOTIDE SEQUENCE [LARGE SCALE GENOMIC DNA]</scope>
</reference>
<dbReference type="GO" id="GO:0061630">
    <property type="term" value="F:ubiquitin protein ligase activity"/>
    <property type="evidence" value="ECO:0007669"/>
    <property type="project" value="UniProtKB-EC"/>
</dbReference>
<dbReference type="PANTHER" id="PTHR46905:SF11">
    <property type="entry name" value="RING-TYPE E3 UBIQUITIN TRANSFERASE"/>
    <property type="match status" value="1"/>
</dbReference>
<dbReference type="SMART" id="SM00184">
    <property type="entry name" value="RING"/>
    <property type="match status" value="1"/>
</dbReference>
<comment type="subcellular location">
    <subcellularLocation>
        <location evidence="2">Membrane</location>
        <topology evidence="2">Single-pass membrane protein</topology>
    </subcellularLocation>
</comment>
<evidence type="ECO:0000256" key="9">
    <source>
        <dbReference type="ARBA" id="ARBA00022786"/>
    </source>
</evidence>
<keyword evidence="6 15" id="KW-0812">Transmembrane</keyword>
<keyword evidence="8 14" id="KW-0863">Zinc-finger</keyword>
<proteinExistence type="inferred from homology"/>
<evidence type="ECO:0000256" key="7">
    <source>
        <dbReference type="ARBA" id="ARBA00022723"/>
    </source>
</evidence>
<dbReference type="InterPro" id="IPR044602">
    <property type="entry name" value="ATL10/ATL72-79-like"/>
</dbReference>
<evidence type="ECO:0000256" key="10">
    <source>
        <dbReference type="ARBA" id="ARBA00022833"/>
    </source>
</evidence>
<dbReference type="AlphaFoldDB" id="A0ABC8M977"/>
<dbReference type="GO" id="GO:0016020">
    <property type="term" value="C:membrane"/>
    <property type="evidence" value="ECO:0007669"/>
    <property type="project" value="UniProtKB-SubCell"/>
</dbReference>
<keyword evidence="9" id="KW-0833">Ubl conjugation pathway</keyword>
<organism evidence="17 18">
    <name type="scientific">Eruca vesicaria subsp. sativa</name>
    <name type="common">Garden rocket</name>
    <name type="synonym">Eruca sativa</name>
    <dbReference type="NCBI Taxonomy" id="29727"/>
    <lineage>
        <taxon>Eukaryota</taxon>
        <taxon>Viridiplantae</taxon>
        <taxon>Streptophyta</taxon>
        <taxon>Embryophyta</taxon>
        <taxon>Tracheophyta</taxon>
        <taxon>Spermatophyta</taxon>
        <taxon>Magnoliopsida</taxon>
        <taxon>eudicotyledons</taxon>
        <taxon>Gunneridae</taxon>
        <taxon>Pentapetalae</taxon>
        <taxon>rosids</taxon>
        <taxon>malvids</taxon>
        <taxon>Brassicales</taxon>
        <taxon>Brassicaceae</taxon>
        <taxon>Brassiceae</taxon>
        <taxon>Eruca</taxon>
    </lineage>
</organism>
<accession>A0ABC8M977</accession>
<evidence type="ECO:0000256" key="12">
    <source>
        <dbReference type="ARBA" id="ARBA00023136"/>
    </source>
</evidence>
<dbReference type="Pfam" id="PF13639">
    <property type="entry name" value="zf-RING_2"/>
    <property type="match status" value="1"/>
</dbReference>
<dbReference type="PROSITE" id="PS50089">
    <property type="entry name" value="ZF_RING_2"/>
    <property type="match status" value="1"/>
</dbReference>
<keyword evidence="11 15" id="KW-1133">Transmembrane helix</keyword>
<evidence type="ECO:0000259" key="16">
    <source>
        <dbReference type="PROSITE" id="PS50089"/>
    </source>
</evidence>
<keyword evidence="12 15" id="KW-0472">Membrane</keyword>
<comment type="pathway">
    <text evidence="3">Protein modification; protein ubiquitination.</text>
</comment>
<dbReference type="Proteomes" id="UP001642260">
    <property type="component" value="Unassembled WGS sequence"/>
</dbReference>
<evidence type="ECO:0000256" key="14">
    <source>
        <dbReference type="PROSITE-ProRule" id="PRU00175"/>
    </source>
</evidence>
<sequence length="224" mass="25032">MSRATFSPIIKPSKLFQDVLENFYSRRLLLHTSSQPPTMASPQFADSHEAPHSFAHHMSFDSYGVMVLSVLFCALVCSLGLHVIIRVLMRYSNLLSFQTSNELAVRLANTGVKRKALKSFQTLSYSTELKLPGLDTECAICLSEFVAGERVKLLPKCHHGFHVRCIDRWLSSHSSCPTCRHCLIQTCQKIAGCNETSSSRNQPPHDIISVHIAPLGPERLIHGF</sequence>
<evidence type="ECO:0000256" key="8">
    <source>
        <dbReference type="ARBA" id="ARBA00022771"/>
    </source>
</evidence>